<keyword evidence="3" id="KW-1185">Reference proteome</keyword>
<comment type="caution">
    <text evidence="2">The sequence shown here is derived from an EMBL/GenBank/DDBJ whole genome shotgun (WGS) entry which is preliminary data.</text>
</comment>
<dbReference type="RefSeq" id="WP_136573016.1">
    <property type="nucleotide sequence ID" value="NZ_STFG01000005.1"/>
</dbReference>
<reference evidence="2 3" key="1">
    <citation type="journal article" date="2015" name="Antonie Van Leeuwenhoek">
        <title>Lampropedia puyangensis sp. nov., isolated from symptomatic bark of Populus ? euramericana canker and emended description of Lampropedia hyalina (Ehrenberg 1832) Lee et al. 2004.</title>
        <authorList>
            <person name="Li Y."/>
            <person name="Wang T."/>
            <person name="Piao C.G."/>
            <person name="Wang L.F."/>
            <person name="Tian G.Z."/>
            <person name="Zhu T.H."/>
            <person name="Guo M.W."/>
        </authorList>
    </citation>
    <scope>NUCLEOTIDE SEQUENCE [LARGE SCALE GENOMIC DNA]</scope>
    <source>
        <strain evidence="2 3">2-bin</strain>
    </source>
</reference>
<sequence>MNEQQYRDVLLAKAIETPTSPDAALLSQHDTRVATEKALHELRSNKSSNTRKLERLAARRAQLLLHTAASREKHIAALRTPARRWSAWLWWLPALALILGFCSEKITEPHRLSLIALPLLAIVVWNLVMYLAMLARLLIKLLRRNKKHATATETLLAVPAPVQRWWSRSTAAMKEPAIRSIYQRFLQDWSPYLQRKQARLVQCMLHLCAAMLAVGVVAGLWVTGMFAEYRIGWESTWLNAQHMQYLTNLLTWPAQKILGMPAWTLEQMQLLQTWPTGNQQGGQQWIVAYSLLLVLVVVLPRLLLALWNAVAMLKMGQSLHLPLASPYFQKLARDFSSDTTLVLIHPFSMTMNAQRQQVLQHYVHAHLGAAAHLQFAPKIEYGEAAGNSGYFRDTLQDTEPNLQILLFNLSATPEEETHGAVMAQFEAATSGAKGIWLYSAEMAERMGNGAAALQRLDERKHLWQHYAQIHDLHIAFIDAP</sequence>
<dbReference type="AlphaFoldDB" id="A0A4V4GRM7"/>
<accession>A0A4V4GRM7</accession>
<keyword evidence="1" id="KW-0812">Transmembrane</keyword>
<evidence type="ECO:0000313" key="3">
    <source>
        <dbReference type="Proteomes" id="UP000308917"/>
    </source>
</evidence>
<feature type="transmembrane region" description="Helical" evidence="1">
    <location>
        <begin position="286"/>
        <end position="310"/>
    </location>
</feature>
<name>A0A4V4GRM7_9BURK</name>
<proteinExistence type="predicted"/>
<dbReference type="InterPro" id="IPR021296">
    <property type="entry name" value="DUF2868"/>
</dbReference>
<keyword evidence="1" id="KW-1133">Transmembrane helix</keyword>
<protein>
    <submittedName>
        <fullName evidence="2">DUF2868 domain-containing protein</fullName>
    </submittedName>
</protein>
<organism evidence="2 3">
    <name type="scientific">Lampropedia puyangensis</name>
    <dbReference type="NCBI Taxonomy" id="1330072"/>
    <lineage>
        <taxon>Bacteria</taxon>
        <taxon>Pseudomonadati</taxon>
        <taxon>Pseudomonadota</taxon>
        <taxon>Betaproteobacteria</taxon>
        <taxon>Burkholderiales</taxon>
        <taxon>Comamonadaceae</taxon>
        <taxon>Lampropedia</taxon>
    </lineage>
</organism>
<feature type="transmembrane region" description="Helical" evidence="1">
    <location>
        <begin position="112"/>
        <end position="139"/>
    </location>
</feature>
<keyword evidence="1" id="KW-0472">Membrane</keyword>
<feature type="transmembrane region" description="Helical" evidence="1">
    <location>
        <begin position="88"/>
        <end position="106"/>
    </location>
</feature>
<evidence type="ECO:0000313" key="2">
    <source>
        <dbReference type="EMBL" id="THU02816.1"/>
    </source>
</evidence>
<feature type="transmembrane region" description="Helical" evidence="1">
    <location>
        <begin position="204"/>
        <end position="227"/>
    </location>
</feature>
<gene>
    <name evidence="2" type="ORF">E9531_06865</name>
</gene>
<dbReference type="Pfam" id="PF11067">
    <property type="entry name" value="DUF2868"/>
    <property type="match status" value="1"/>
</dbReference>
<dbReference type="EMBL" id="STFG01000005">
    <property type="protein sequence ID" value="THU02816.1"/>
    <property type="molecule type" value="Genomic_DNA"/>
</dbReference>
<dbReference type="OrthoDB" id="4998316at2"/>
<dbReference type="Proteomes" id="UP000308917">
    <property type="component" value="Unassembled WGS sequence"/>
</dbReference>
<evidence type="ECO:0000256" key="1">
    <source>
        <dbReference type="SAM" id="Phobius"/>
    </source>
</evidence>